<evidence type="ECO:0008006" key="3">
    <source>
        <dbReference type="Google" id="ProtNLM"/>
    </source>
</evidence>
<dbReference type="InterPro" id="IPR004155">
    <property type="entry name" value="PBS_lyase_HEAT"/>
</dbReference>
<dbReference type="SMART" id="SM00567">
    <property type="entry name" value="EZ_HEAT"/>
    <property type="match status" value="3"/>
</dbReference>
<accession>A0A0V8GHP1</accession>
<dbReference type="InterPro" id="IPR016024">
    <property type="entry name" value="ARM-type_fold"/>
</dbReference>
<protein>
    <recommendedName>
        <fullName evidence="3">PBS lyase</fullName>
    </recommendedName>
</protein>
<organism evidence="1 2">
    <name type="scientific">Exiguobacterium indicum</name>
    <dbReference type="NCBI Taxonomy" id="296995"/>
    <lineage>
        <taxon>Bacteria</taxon>
        <taxon>Bacillati</taxon>
        <taxon>Bacillota</taxon>
        <taxon>Bacilli</taxon>
        <taxon>Bacillales</taxon>
        <taxon>Bacillales Family XII. Incertae Sedis</taxon>
        <taxon>Exiguobacterium</taxon>
    </lineage>
</organism>
<sequence length="312" mass="36060">MKDDEILYLVEQMSDEEYLYHEEVKCYTNEGSPSDLAYERVHHFRDANMLPILKTLLDKVKQAEQKKHLYFMIGTIGVNSGDVRAGMLLLEKLEQETKPSLLESILEELAKQQCIPDTERIVKYIDDSRSSVREAAIRALRACRDEIAEDALIRLITTSSNSFDIMSANFVLATIGTERAVPYLIPLLDHSRGDARHSALAALSELGNGSDLSIFLHGLKDRSSKVREYALVAIERHGDEAAIEPVIKRVQTLLKRMRQIKTDEVLIALRFLHRYQHSYQAIPKLFHWIIQTKREVLFDEEWQWIEDHFTCY</sequence>
<gene>
    <name evidence="1" type="ORF">AS033_00175</name>
</gene>
<reference evidence="1 2" key="1">
    <citation type="journal article" date="2015" name="Int. J. Syst. Evol. Microbiol.">
        <title>Exiguobacterium enclense sp. nov., isolated from sediment.</title>
        <authorList>
            <person name="Dastager S.G."/>
            <person name="Mawlankar R."/>
            <person name="Sonalkar V.V."/>
            <person name="Thorat M.N."/>
            <person name="Mual P."/>
            <person name="Verma A."/>
            <person name="Krishnamurthi S."/>
            <person name="Tang S.K."/>
            <person name="Li W.J."/>
        </authorList>
    </citation>
    <scope>NUCLEOTIDE SEQUENCE [LARGE SCALE GENOMIC DNA]</scope>
    <source>
        <strain evidence="1 2">NIO-1109</strain>
    </source>
</reference>
<dbReference type="Proteomes" id="UP000053797">
    <property type="component" value="Unassembled WGS sequence"/>
</dbReference>
<dbReference type="AlphaFoldDB" id="A0A0V8GHP1"/>
<dbReference type="Pfam" id="PF13646">
    <property type="entry name" value="HEAT_2"/>
    <property type="match status" value="1"/>
</dbReference>
<proteinExistence type="predicted"/>
<evidence type="ECO:0000313" key="2">
    <source>
        <dbReference type="Proteomes" id="UP000053797"/>
    </source>
</evidence>
<dbReference type="Gene3D" id="1.25.10.10">
    <property type="entry name" value="Leucine-rich Repeat Variant"/>
    <property type="match status" value="2"/>
</dbReference>
<comment type="caution">
    <text evidence="1">The sequence shown here is derived from an EMBL/GenBank/DDBJ whole genome shotgun (WGS) entry which is preliminary data.</text>
</comment>
<dbReference type="InterPro" id="IPR011989">
    <property type="entry name" value="ARM-like"/>
</dbReference>
<name>A0A0V8GHP1_9BACL</name>
<evidence type="ECO:0000313" key="1">
    <source>
        <dbReference type="EMBL" id="KSU49817.1"/>
    </source>
</evidence>
<dbReference type="EMBL" id="LNQL01000001">
    <property type="protein sequence ID" value="KSU49817.1"/>
    <property type="molecule type" value="Genomic_DNA"/>
</dbReference>
<dbReference type="OrthoDB" id="633703at2"/>
<dbReference type="SUPFAM" id="SSF48371">
    <property type="entry name" value="ARM repeat"/>
    <property type="match status" value="1"/>
</dbReference>